<evidence type="ECO:0000256" key="2">
    <source>
        <dbReference type="SAM" id="Phobius"/>
    </source>
</evidence>
<reference evidence="3 4" key="1">
    <citation type="submission" date="2024-01" db="EMBL/GenBank/DDBJ databases">
        <title>A draft genome for the cacao thread blight pathogen Marasmiellus scandens.</title>
        <authorList>
            <person name="Baruah I.K."/>
            <person name="Leung J."/>
            <person name="Bukari Y."/>
            <person name="Amoako-Attah I."/>
            <person name="Meinhardt L.W."/>
            <person name="Bailey B.A."/>
            <person name="Cohen S.P."/>
        </authorList>
    </citation>
    <scope>NUCLEOTIDE SEQUENCE [LARGE SCALE GENOMIC DNA]</scope>
    <source>
        <strain evidence="3 4">GH-19</strain>
    </source>
</reference>
<proteinExistence type="predicted"/>
<evidence type="ECO:0000256" key="1">
    <source>
        <dbReference type="SAM" id="MobiDB-lite"/>
    </source>
</evidence>
<feature type="compositionally biased region" description="Low complexity" evidence="1">
    <location>
        <begin position="38"/>
        <end position="59"/>
    </location>
</feature>
<keyword evidence="2" id="KW-0472">Membrane</keyword>
<feature type="region of interest" description="Disordered" evidence="1">
    <location>
        <begin position="1"/>
        <end position="103"/>
    </location>
</feature>
<feature type="transmembrane region" description="Helical" evidence="2">
    <location>
        <begin position="134"/>
        <end position="157"/>
    </location>
</feature>
<sequence length="323" mass="34675">MSYSDPYRGQNARYQYQGGQHYDQPGYEFNPYSNNGYQQQSFPQSPPSSSSAFTPAGSGHTPSKSLSGPFAPYSDDPNPFAAQGSRHKVSPSRPENDVYYSPGDSSFKNIKDYRSHYQGNLWTGGSRIGCFGRFFCCTLLIAVYIFLSVVAGLALWLRPPGISIGDPSVNTTKGLNFVDQALIIPLGLNISVNNPTYVSVKVEDLSVDLTYPVTNSPEIGNGTVTGVNLHSNAQTNFTLPIDLEASTDTDGLAVVQDIVDKCGLLSGGSGGSLSVDANIHIKLRALSVPVRFTISRNLSFGCPQFPQEVLNALKSIIGALSAL</sequence>
<protein>
    <recommendedName>
        <fullName evidence="5">Late embryogenesis abundant protein LEA-2 subgroup domain-containing protein</fullName>
    </recommendedName>
</protein>
<accession>A0ABR1JND2</accession>
<keyword evidence="2" id="KW-1133">Transmembrane helix</keyword>
<organism evidence="3 4">
    <name type="scientific">Marasmiellus scandens</name>
    <dbReference type="NCBI Taxonomy" id="2682957"/>
    <lineage>
        <taxon>Eukaryota</taxon>
        <taxon>Fungi</taxon>
        <taxon>Dikarya</taxon>
        <taxon>Basidiomycota</taxon>
        <taxon>Agaricomycotina</taxon>
        <taxon>Agaricomycetes</taxon>
        <taxon>Agaricomycetidae</taxon>
        <taxon>Agaricales</taxon>
        <taxon>Marasmiineae</taxon>
        <taxon>Omphalotaceae</taxon>
        <taxon>Marasmiellus</taxon>
    </lineage>
</organism>
<evidence type="ECO:0008006" key="5">
    <source>
        <dbReference type="Google" id="ProtNLM"/>
    </source>
</evidence>
<gene>
    <name evidence="3" type="ORF">VKT23_007528</name>
</gene>
<dbReference type="EMBL" id="JBANRG010000010">
    <property type="protein sequence ID" value="KAK7462947.1"/>
    <property type="molecule type" value="Genomic_DNA"/>
</dbReference>
<dbReference type="Gene3D" id="2.60.40.1820">
    <property type="match status" value="1"/>
</dbReference>
<comment type="caution">
    <text evidence="3">The sequence shown here is derived from an EMBL/GenBank/DDBJ whole genome shotgun (WGS) entry which is preliminary data.</text>
</comment>
<dbReference type="Proteomes" id="UP001498398">
    <property type="component" value="Unassembled WGS sequence"/>
</dbReference>
<keyword evidence="2" id="KW-0812">Transmembrane</keyword>
<evidence type="ECO:0000313" key="3">
    <source>
        <dbReference type="EMBL" id="KAK7462947.1"/>
    </source>
</evidence>
<keyword evidence="4" id="KW-1185">Reference proteome</keyword>
<name>A0ABR1JND2_9AGAR</name>
<evidence type="ECO:0000313" key="4">
    <source>
        <dbReference type="Proteomes" id="UP001498398"/>
    </source>
</evidence>